<dbReference type="RefSeq" id="WP_119704895.1">
    <property type="nucleotide sequence ID" value="NZ_JBHSOI010000002.1"/>
</dbReference>
<dbReference type="InterPro" id="IPR036390">
    <property type="entry name" value="WH_DNA-bd_sf"/>
</dbReference>
<dbReference type="Gene3D" id="3.30.420.40">
    <property type="match status" value="2"/>
</dbReference>
<dbReference type="OrthoDB" id="3225083at2"/>
<dbReference type="SUPFAM" id="SSF53067">
    <property type="entry name" value="Actin-like ATPase domain"/>
    <property type="match status" value="1"/>
</dbReference>
<feature type="domain" description="HTH marR-type" evidence="2">
    <location>
        <begin position="24"/>
        <end position="67"/>
    </location>
</feature>
<dbReference type="Pfam" id="PF00480">
    <property type="entry name" value="ROK"/>
    <property type="match status" value="1"/>
</dbReference>
<dbReference type="PANTHER" id="PTHR18964">
    <property type="entry name" value="ROK (REPRESSOR, ORF, KINASE) FAMILY"/>
    <property type="match status" value="1"/>
</dbReference>
<dbReference type="InterPro" id="IPR000600">
    <property type="entry name" value="ROK"/>
</dbReference>
<reference evidence="3 4" key="1">
    <citation type="submission" date="2018-08" db="EMBL/GenBank/DDBJ databases">
        <title>Aeromicrobium sp. M2KJ-4, whole genome shotgun sequence.</title>
        <authorList>
            <person name="Tuo L."/>
        </authorList>
    </citation>
    <scope>NUCLEOTIDE SEQUENCE [LARGE SCALE GENOMIC DNA]</scope>
    <source>
        <strain evidence="3 4">M2KJ-4</strain>
    </source>
</reference>
<protein>
    <submittedName>
        <fullName evidence="3">ROK family transcriptional regulator</fullName>
    </submittedName>
</protein>
<evidence type="ECO:0000259" key="2">
    <source>
        <dbReference type="Pfam" id="PF12802"/>
    </source>
</evidence>
<dbReference type="Proteomes" id="UP000265581">
    <property type="component" value="Unassembled WGS sequence"/>
</dbReference>
<keyword evidence="4" id="KW-1185">Reference proteome</keyword>
<dbReference type="AlphaFoldDB" id="A0A371P447"/>
<accession>A0A371P447</accession>
<dbReference type="Gene3D" id="1.10.10.10">
    <property type="entry name" value="Winged helix-like DNA-binding domain superfamily/Winged helix DNA-binding domain"/>
    <property type="match status" value="1"/>
</dbReference>
<dbReference type="InterPro" id="IPR000835">
    <property type="entry name" value="HTH_MarR-typ"/>
</dbReference>
<evidence type="ECO:0000256" key="1">
    <source>
        <dbReference type="ARBA" id="ARBA00006479"/>
    </source>
</evidence>
<evidence type="ECO:0000313" key="3">
    <source>
        <dbReference type="EMBL" id="REK70300.1"/>
    </source>
</evidence>
<dbReference type="SUPFAM" id="SSF46785">
    <property type="entry name" value="Winged helix' DNA-binding domain"/>
    <property type="match status" value="1"/>
</dbReference>
<comment type="similarity">
    <text evidence="1">Belongs to the ROK (NagC/XylR) family.</text>
</comment>
<dbReference type="InterPro" id="IPR043129">
    <property type="entry name" value="ATPase_NBD"/>
</dbReference>
<name>A0A371P447_9ACTN</name>
<sequence>MASAGRAGVGTNQEDVRRHNLGTVLGHIHRAGRLSRAELTTRMGLNRSTIAGLVAELESLGLAEQAKPSGARLGAGRPSVDVKARNGAYVLAVDLRVDGLTVARVGLGGVIQSRATGPVPAGRDPHVITSSVVDLMRLVVKDVEPESALVGVGVGVPGIIRAEDGLVRLAPNLDWHDVPFAEILGERLGALGTPVLGNDADLGALAEHLRGAGVGVEDLVYLSGEVGVGAGVIVSGHKLEGAGGYAGEIGHMPFVPRGKLCHCGARGCWETEIGADAIAAAIGCPPERVGALGEFLEGVHEASPELRDVGAHLGRGIAGIVNMLNPRVIVLGGYLRSLFPLVQDDVEEQLTLQSLTAPRELARVTLPGLGGDSVLHGAAELAFEPLLADPVERLASACHDADAALAG</sequence>
<comment type="caution">
    <text evidence="3">The sequence shown here is derived from an EMBL/GenBank/DDBJ whole genome shotgun (WGS) entry which is preliminary data.</text>
</comment>
<dbReference type="Pfam" id="PF12802">
    <property type="entry name" value="MarR_2"/>
    <property type="match status" value="1"/>
</dbReference>
<dbReference type="PANTHER" id="PTHR18964:SF149">
    <property type="entry name" value="BIFUNCTIONAL UDP-N-ACETYLGLUCOSAMINE 2-EPIMERASE_N-ACETYLMANNOSAMINE KINASE"/>
    <property type="match status" value="1"/>
</dbReference>
<evidence type="ECO:0000313" key="4">
    <source>
        <dbReference type="Proteomes" id="UP000265581"/>
    </source>
</evidence>
<proteinExistence type="inferred from homology"/>
<dbReference type="EMBL" id="QUBR01000002">
    <property type="protein sequence ID" value="REK70300.1"/>
    <property type="molecule type" value="Genomic_DNA"/>
</dbReference>
<dbReference type="InterPro" id="IPR036388">
    <property type="entry name" value="WH-like_DNA-bd_sf"/>
</dbReference>
<organism evidence="3 4">
    <name type="scientific">Aeromicrobium endophyticum</name>
    <dbReference type="NCBI Taxonomy" id="2292704"/>
    <lineage>
        <taxon>Bacteria</taxon>
        <taxon>Bacillati</taxon>
        <taxon>Actinomycetota</taxon>
        <taxon>Actinomycetes</taxon>
        <taxon>Propionibacteriales</taxon>
        <taxon>Nocardioidaceae</taxon>
        <taxon>Aeromicrobium</taxon>
    </lineage>
</organism>
<gene>
    <name evidence="3" type="ORF">DX116_14195</name>
</gene>